<reference evidence="8 9" key="1">
    <citation type="submission" date="2021-02" db="EMBL/GenBank/DDBJ databases">
        <title>Plant Genome Project.</title>
        <authorList>
            <person name="Zhang R.-G."/>
        </authorList>
    </citation>
    <scope>NUCLEOTIDE SEQUENCE [LARGE SCALE GENOMIC DNA]</scope>
    <source>
        <tissue evidence="8">Leaves</tissue>
    </source>
</reference>
<evidence type="ECO:0000313" key="8">
    <source>
        <dbReference type="EMBL" id="KAH7571590.1"/>
    </source>
</evidence>
<dbReference type="PANTHER" id="PTHR42738">
    <property type="entry name" value="HYDROXYMETHYLGLUTARYL-COA LYASE"/>
    <property type="match status" value="1"/>
</dbReference>
<dbReference type="PROSITE" id="PS50991">
    <property type="entry name" value="PYR_CT"/>
    <property type="match status" value="1"/>
</dbReference>
<dbReference type="InterPro" id="IPR043594">
    <property type="entry name" value="HMGL"/>
</dbReference>
<evidence type="ECO:0000256" key="3">
    <source>
        <dbReference type="ARBA" id="ARBA00012910"/>
    </source>
</evidence>
<accession>A0ABQ8I4P5</accession>
<organism evidence="8 9">
    <name type="scientific">Xanthoceras sorbifolium</name>
    <dbReference type="NCBI Taxonomy" id="99658"/>
    <lineage>
        <taxon>Eukaryota</taxon>
        <taxon>Viridiplantae</taxon>
        <taxon>Streptophyta</taxon>
        <taxon>Embryophyta</taxon>
        <taxon>Tracheophyta</taxon>
        <taxon>Spermatophyta</taxon>
        <taxon>Magnoliopsida</taxon>
        <taxon>eudicotyledons</taxon>
        <taxon>Gunneridae</taxon>
        <taxon>Pentapetalae</taxon>
        <taxon>rosids</taxon>
        <taxon>malvids</taxon>
        <taxon>Sapindales</taxon>
        <taxon>Sapindaceae</taxon>
        <taxon>Xanthoceroideae</taxon>
        <taxon>Xanthoceras</taxon>
    </lineage>
</organism>
<comment type="catalytic activity">
    <reaction evidence="6">
        <text>(3S)-3-hydroxy-3-methylglutaryl-CoA = acetoacetate + acetyl-CoA</text>
        <dbReference type="Rhea" id="RHEA:24404"/>
        <dbReference type="ChEBI" id="CHEBI:13705"/>
        <dbReference type="ChEBI" id="CHEBI:43074"/>
        <dbReference type="ChEBI" id="CHEBI:57288"/>
        <dbReference type="EC" id="4.1.3.4"/>
    </reaction>
</comment>
<comment type="caution">
    <text evidence="8">The sequence shown here is derived from an EMBL/GenBank/DDBJ whole genome shotgun (WGS) entry which is preliminary data.</text>
</comment>
<gene>
    <name evidence="8" type="ORF">JRO89_XS04G0092400</name>
</gene>
<dbReference type="EMBL" id="JAFEMO010000004">
    <property type="protein sequence ID" value="KAH7571590.1"/>
    <property type="molecule type" value="Genomic_DNA"/>
</dbReference>
<dbReference type="Gene3D" id="3.20.20.70">
    <property type="entry name" value="Aldolase class I"/>
    <property type="match status" value="1"/>
</dbReference>
<dbReference type="CDD" id="cd07938">
    <property type="entry name" value="DRE_TIM_HMGL"/>
    <property type="match status" value="1"/>
</dbReference>
<evidence type="ECO:0000313" key="9">
    <source>
        <dbReference type="Proteomes" id="UP000827721"/>
    </source>
</evidence>
<comment type="similarity">
    <text evidence="2">Belongs to the HMG-CoA lyase family.</text>
</comment>
<evidence type="ECO:0000259" key="7">
    <source>
        <dbReference type="PROSITE" id="PS50991"/>
    </source>
</evidence>
<dbReference type="InterPro" id="IPR000891">
    <property type="entry name" value="PYR_CT"/>
</dbReference>
<dbReference type="InterPro" id="IPR013785">
    <property type="entry name" value="Aldolase_TIM"/>
</dbReference>
<evidence type="ECO:0000256" key="2">
    <source>
        <dbReference type="ARBA" id="ARBA00009405"/>
    </source>
</evidence>
<evidence type="ECO:0000256" key="5">
    <source>
        <dbReference type="ARBA" id="ARBA00023239"/>
    </source>
</evidence>
<dbReference type="Proteomes" id="UP000827721">
    <property type="component" value="Unassembled WGS sequence"/>
</dbReference>
<keyword evidence="4" id="KW-0479">Metal-binding</keyword>
<sequence length="409" mass="44355">MLKAKKFDQFRGLFNSFNHRPHFIQSDEYRRETLVWRKQMRKMMLLVNLLDHTYTNLNQNIGDVSYLLNRHYSSHCTDKSTRELTNKFSSGCFFICMILQLSKSIPGFVKIVEVGPRDGLQNEKNIVPTAVKVELIKLLASSGLRVVEATSFVSPKWVPQLADAKEIVEAIQNVEGVRFPVLTPNLKGFEAAVAAGSREVAIFASASESFSKSNINCSIEDSLTRYRDVALASKELSIPVRGYISCVVGCPVEGMVPPSRVAHVAKQLSNMGCSEISLGDTVGVGTPGTVIPMLEAVLDVVPVDKLAVHFHDTYGQALSNIFASLQMGISTVDSSVSGLGGCPYAKGASGNVATEDVVYMLNGLGVKTDVDIGKLMVAGDFICKHLGRPSGSKTAIALSRSTTAQFSKP</sequence>
<protein>
    <recommendedName>
        <fullName evidence="3">hydroxymethylglutaryl-CoA lyase</fullName>
        <ecNumber evidence="3">4.1.3.4</ecNumber>
    </recommendedName>
</protein>
<keyword evidence="9" id="KW-1185">Reference proteome</keyword>
<dbReference type="EC" id="4.1.3.4" evidence="3"/>
<comment type="pathway">
    <text evidence="1">Metabolic intermediate metabolism; (S)-3-hydroxy-3-methylglutaryl-CoA degradation; acetoacetate from (S)-3-hydroxy-3-methylglutaryl-CoA: step 1/1.</text>
</comment>
<evidence type="ECO:0000256" key="1">
    <source>
        <dbReference type="ARBA" id="ARBA00005143"/>
    </source>
</evidence>
<dbReference type="PANTHER" id="PTHR42738:SF15">
    <property type="entry name" value="HYDROXYMETHYLGLUTARYL-COA LYASE"/>
    <property type="match status" value="1"/>
</dbReference>
<feature type="domain" description="Pyruvate carboxyltransferase" evidence="7">
    <location>
        <begin position="109"/>
        <end position="376"/>
    </location>
</feature>
<evidence type="ECO:0000256" key="4">
    <source>
        <dbReference type="ARBA" id="ARBA00022723"/>
    </source>
</evidence>
<evidence type="ECO:0000256" key="6">
    <source>
        <dbReference type="ARBA" id="ARBA00049877"/>
    </source>
</evidence>
<dbReference type="NCBIfam" id="NF004283">
    <property type="entry name" value="PRK05692.1"/>
    <property type="match status" value="1"/>
</dbReference>
<dbReference type="SUPFAM" id="SSF51569">
    <property type="entry name" value="Aldolase"/>
    <property type="match status" value="1"/>
</dbReference>
<dbReference type="Pfam" id="PF00682">
    <property type="entry name" value="HMGL-like"/>
    <property type="match status" value="1"/>
</dbReference>
<proteinExistence type="inferred from homology"/>
<keyword evidence="5" id="KW-0456">Lyase</keyword>
<name>A0ABQ8I4P5_9ROSI</name>